<dbReference type="EMBL" id="JAVEPI010000001">
    <property type="protein sequence ID" value="KAK1444272.1"/>
    <property type="molecule type" value="Genomic_DNA"/>
</dbReference>
<dbReference type="Proteomes" id="UP001230268">
    <property type="component" value="Unassembled WGS sequence"/>
</dbReference>
<gene>
    <name evidence="2" type="ORF">BgAZ_101780</name>
</gene>
<feature type="region of interest" description="Disordered" evidence="1">
    <location>
        <begin position="1654"/>
        <end position="1689"/>
    </location>
</feature>
<proteinExistence type="predicted"/>
<accession>A0AAD8PFC4</accession>
<reference evidence="2" key="1">
    <citation type="submission" date="2023-08" db="EMBL/GenBank/DDBJ databases">
        <title>Draft sequence of the Babesia gibsoni genome.</title>
        <authorList>
            <person name="Yamagishi J.Y."/>
            <person name="Xuan X.X."/>
        </authorList>
    </citation>
    <scope>NUCLEOTIDE SEQUENCE</scope>
    <source>
        <strain evidence="2">Azabu</strain>
    </source>
</reference>
<keyword evidence="3" id="KW-1185">Reference proteome</keyword>
<sequence>MATNNVIPNVNVAQWYNGNYEVIHGCMAQLCKAIDADQVKASISDATTSQTRGFWSRFWGRSRQHDGATEGSSGTKTNKDDSYEMHKDDASADGIDLDKPSMESDSARGEINHELLERLKVGAITGFREWPFHRPHMIPRRTSSFTVENLRIYIRSRFPSIERSTEEIDAFSAFANVDQELCCHLLYEGICFYGDDSQTMPENMIIQSMLHLQSGYQLKCLMLLFSLFNSNMTNEEDCMTGNDVFPECVDILRELVSKDLIKNLCLLLMAAIKEASRYNSLSSKDDTEIGKKLYDHSIEVINSVLRLLDMYYLRFHPLKDDVKRMMVLIPHVFSINRLLDAPDYNNAVEALFQGIDDNFSAWYPPSANVISFWMGIKEFDETTNNICNISNRLSLILMLSLNPHHYRLSVNEGSSKTRCASLMLDSYFLDRFQVANSPFLAYKNLNTIMEFIVFGMYINDIGRVAKCFDIGVFEFLGVNMIDSTNDEHKDTVIQVLDLMMVVFLLKDGALSKNWYDIMDYEIRCKRNAEELARIPFTGNVDERIYRHPGKSLMDILNLLRKFGKRGNKDYMFHIWKNCTEIYRSVVPDITCHIYKSDCFQNKLYRSIDNQDIDKKNIDKLTLPCKGFSWWERNSALLELVTLAASDHGIYIETYPLYLTCLLEFGIYLSLFDNIAGEPGGKAVGRVLSTGASRELRFPFLLEHIISQIGTLTKGHHNNLHVYIYKRLLARDDQIETAEAALNIASSIPAQQSQHNMNVGGCLRRMYTFPFISCVEEVKVALSTLGLGGSCPFGLIETSIATFQLISKCDRIPRNPSYDAKFESHLNVNIQYNIGGNQSFVNAIFSILSRSHVEGMEMITSSVLSSLCTTHIRGAETASAALSRIAELIHDGGSILSRGFLNKTQSLTTEELGGFMQSVNVLFVYIPHKERFKFTKLDWLHRLVEFALWILDVHCLRNKSVDWGLISSVLEFLLEVAKGPIDARGNTSKGSQYLLEQLLVPASSCCMSLVRAAKEAKLIPAISIMCILFKRDVLLLMAHRVSLVVPTRRKGERCLYCGLQYSVKPEGLCRKLQDDMDVDMVSNPLQWWANKIRKINSIFSSSQSHAASASNKYCDCLKIEMRPVALIMAHDAISEAMNALRGNGDHPMDASDRCDFIGYFTESAPEELKIKCVYILLQMQERMGVESLVMSGGVIRELQRYYSISGTCEDLTSQVMYHEMEAEDLILYNKLTNMASNVNRMECVEHRYYCMSHLSDLNRCGLDNMILFFLKQCALKSSVSRDGNNVGVQMMGLEPNIVALIKLASGGSSPWRFSDFRRMDALASLLYFARVSNYVARLIGRHWRNIEDEVNKVDFQRLNYESYIIQCQRLSCILELLVVLADRAPDCVDIGDITPYVKLYSRFVDTMCEVTMGVRNGLKPLAKEAVEGEDGMGVRRFLTLWKSASFQANVCVPFNIQLSTKFLNPEACESLHEGMKNYALRVNCANMMLASSTSLICSLLNFISHCSKFNIVGLSEKARGWLELASAGFNAEDNMEMKLGLRVALIKQVIRVWLDSTAGLRGNDSMLAISVTLKLIAFILTRETSKHLRSKIYACVNLLLTSQRRVDGPNVSELLAAHLLSQSLDMHGFSMLDRTTILQMLFEDATSTEYDASGEDYQLNENGDTPNSNRGSLMVDSSRTDTYAGGEASSSKQSSIPIEIHYNDIGLRQIFVGDDYSLIDAWSMRGTPLRDIMELETLHSNEMVFIAADNGVRIDYRLEALVFFSALTSALHKFEATAIEYDLGTLSYGSLGVISTEDISAIIRNRLLEFRRCRQCALHSPCCPPCIQLLAGTARALKAVGGLQQFSTFWFHVQPTSQVPCLADQFLSCDILLGFNKSGNIPTELFHPFISILENLLGVPSIKTRNSLIKWLNRHSEILATLLIMKDASPPPEDKVSLICSLLRIYRVCTLWLLADYRTAKFKSEQMTNFSLVMADLQCKFPLAVSVPRVIPVLLEMLTGDLLKSSDVYWQCVLLCLQTIFPELGGFEADLDFSMQTPIMTLALEKAPTIISVLTRCGINLLSFINKLSHLSPAVKRAALSRFALRASTVECAATLLEYILALVLTHSSNTADKNVLKTMGEIKPYTDMDYPADEDEVNDRQSLSNGKGLSFGLVAKLKKMIAASKVEIVLEKIAIVCHENGGYSHLAPGNRRKHGVGEQIIEHLAPYDLEHVASFGNVQQYKYSYKSLYTQLLISLSNISMVLQQYYGCRFSSQILSYDQDSM</sequence>
<feature type="region of interest" description="Disordered" evidence="1">
    <location>
        <begin position="63"/>
        <end position="104"/>
    </location>
</feature>
<name>A0AAD8PFC4_BABGI</name>
<evidence type="ECO:0000256" key="1">
    <source>
        <dbReference type="SAM" id="MobiDB-lite"/>
    </source>
</evidence>
<feature type="compositionally biased region" description="Basic and acidic residues" evidence="1">
    <location>
        <begin position="77"/>
        <end position="104"/>
    </location>
</feature>
<organism evidence="2 3">
    <name type="scientific">Babesia gibsoni</name>
    <dbReference type="NCBI Taxonomy" id="33632"/>
    <lineage>
        <taxon>Eukaryota</taxon>
        <taxon>Sar</taxon>
        <taxon>Alveolata</taxon>
        <taxon>Apicomplexa</taxon>
        <taxon>Aconoidasida</taxon>
        <taxon>Piroplasmida</taxon>
        <taxon>Babesiidae</taxon>
        <taxon>Babesia</taxon>
    </lineage>
</organism>
<feature type="compositionally biased region" description="Polar residues" evidence="1">
    <location>
        <begin position="1658"/>
        <end position="1680"/>
    </location>
</feature>
<comment type="caution">
    <text evidence="2">The sequence shown here is derived from an EMBL/GenBank/DDBJ whole genome shotgun (WGS) entry which is preliminary data.</text>
</comment>
<evidence type="ECO:0000313" key="3">
    <source>
        <dbReference type="Proteomes" id="UP001230268"/>
    </source>
</evidence>
<protein>
    <submittedName>
        <fullName evidence="2">Uncharacterized protein</fullName>
    </submittedName>
</protein>
<evidence type="ECO:0000313" key="2">
    <source>
        <dbReference type="EMBL" id="KAK1444272.1"/>
    </source>
</evidence>